<dbReference type="AlphaFoldDB" id="A0A942YLF0"/>
<dbReference type="RefSeq" id="WP_213110893.1">
    <property type="nucleotide sequence ID" value="NZ_JAGYPJ010000001.1"/>
</dbReference>
<accession>A0A942YLF0</accession>
<keyword evidence="2" id="KW-1185">Reference proteome</keyword>
<evidence type="ECO:0000313" key="1">
    <source>
        <dbReference type="EMBL" id="MBS4200299.1"/>
    </source>
</evidence>
<dbReference type="EMBL" id="JAGYPJ010000001">
    <property type="protein sequence ID" value="MBS4200299.1"/>
    <property type="molecule type" value="Genomic_DNA"/>
</dbReference>
<proteinExistence type="predicted"/>
<organism evidence="1 2">
    <name type="scientific">Lederbergia citrisecunda</name>
    <dbReference type="NCBI Taxonomy" id="2833583"/>
    <lineage>
        <taxon>Bacteria</taxon>
        <taxon>Bacillati</taxon>
        <taxon>Bacillota</taxon>
        <taxon>Bacilli</taxon>
        <taxon>Bacillales</taxon>
        <taxon>Bacillaceae</taxon>
        <taxon>Lederbergia</taxon>
    </lineage>
</organism>
<reference evidence="1 2" key="1">
    <citation type="submission" date="2021-05" db="EMBL/GenBank/DDBJ databases">
        <title>Novel Bacillus species.</title>
        <authorList>
            <person name="Liu G."/>
        </authorList>
    </citation>
    <scope>NUCLEOTIDE SEQUENCE [LARGE SCALE GENOMIC DNA]</scope>
    <source>
        <strain evidence="1 2">FJAT-49732</strain>
    </source>
</reference>
<dbReference type="Proteomes" id="UP000682713">
    <property type="component" value="Unassembled WGS sequence"/>
</dbReference>
<protein>
    <submittedName>
        <fullName evidence="1">Uncharacterized protein</fullName>
    </submittedName>
</protein>
<comment type="caution">
    <text evidence="1">The sequence shown here is derived from an EMBL/GenBank/DDBJ whole genome shotgun (WGS) entry which is preliminary data.</text>
</comment>
<sequence length="137" mass="15888">MDQLNRYEQSHENVIKEIQELDNRMDHLAPYEIGKLQYLYTKAERQAWNIAAFHKKQQKYYEGMAEIAQGQEYKKMRDEGKTGVDAQYLSRISKGAQLTKAAEYEGDYITWRGIAETYAGARNALKDIIKSISQEGD</sequence>
<evidence type="ECO:0000313" key="2">
    <source>
        <dbReference type="Proteomes" id="UP000682713"/>
    </source>
</evidence>
<gene>
    <name evidence="1" type="ORF">KHA93_11720</name>
</gene>
<name>A0A942YLF0_9BACI</name>